<accession>A0A9N9QVH5</accession>
<feature type="domain" description="ZAD" evidence="2">
    <location>
        <begin position="9"/>
        <end position="84"/>
    </location>
</feature>
<feature type="binding site" evidence="1">
    <location>
        <position position="14"/>
    </location>
    <ligand>
        <name>Zn(2+)</name>
        <dbReference type="ChEBI" id="CHEBI:29105"/>
    </ligand>
</feature>
<keyword evidence="1" id="KW-0863">Zinc-finger</keyword>
<keyword evidence="4" id="KW-1185">Reference proteome</keyword>
<dbReference type="OrthoDB" id="427030at2759"/>
<keyword evidence="1" id="KW-0862">Zinc</keyword>
<feature type="binding site" evidence="1">
    <location>
        <position position="11"/>
    </location>
    <ligand>
        <name>Zn(2+)</name>
        <dbReference type="ChEBI" id="CHEBI:29105"/>
    </ligand>
</feature>
<dbReference type="Gene3D" id="3.40.1800.20">
    <property type="match status" value="1"/>
</dbReference>
<name>A0A9N9QVH5_9NEOP</name>
<dbReference type="PROSITE" id="PS51915">
    <property type="entry name" value="ZAD"/>
    <property type="match status" value="1"/>
</dbReference>
<gene>
    <name evidence="3" type="ORF">DIATSA_LOCUS2235</name>
</gene>
<evidence type="ECO:0000313" key="3">
    <source>
        <dbReference type="EMBL" id="CAG9784123.1"/>
    </source>
</evidence>
<evidence type="ECO:0000256" key="1">
    <source>
        <dbReference type="PROSITE-ProRule" id="PRU01263"/>
    </source>
</evidence>
<feature type="binding site" evidence="1">
    <location>
        <position position="57"/>
    </location>
    <ligand>
        <name>Zn(2+)</name>
        <dbReference type="ChEBI" id="CHEBI:29105"/>
    </ligand>
</feature>
<organism evidence="3 4">
    <name type="scientific">Diatraea saccharalis</name>
    <name type="common">sugarcane borer</name>
    <dbReference type="NCBI Taxonomy" id="40085"/>
    <lineage>
        <taxon>Eukaryota</taxon>
        <taxon>Metazoa</taxon>
        <taxon>Ecdysozoa</taxon>
        <taxon>Arthropoda</taxon>
        <taxon>Hexapoda</taxon>
        <taxon>Insecta</taxon>
        <taxon>Pterygota</taxon>
        <taxon>Neoptera</taxon>
        <taxon>Endopterygota</taxon>
        <taxon>Lepidoptera</taxon>
        <taxon>Glossata</taxon>
        <taxon>Ditrysia</taxon>
        <taxon>Pyraloidea</taxon>
        <taxon>Crambidae</taxon>
        <taxon>Crambinae</taxon>
        <taxon>Diatraea</taxon>
    </lineage>
</organism>
<dbReference type="SUPFAM" id="SSF57716">
    <property type="entry name" value="Glucocorticoid receptor-like (DNA-binding domain)"/>
    <property type="match status" value="1"/>
</dbReference>
<dbReference type="Proteomes" id="UP001153714">
    <property type="component" value="Chromosome 12"/>
</dbReference>
<dbReference type="GO" id="GO:0005634">
    <property type="term" value="C:nucleus"/>
    <property type="evidence" value="ECO:0007669"/>
    <property type="project" value="InterPro"/>
</dbReference>
<dbReference type="Pfam" id="PF07776">
    <property type="entry name" value="zf-AD"/>
    <property type="match status" value="1"/>
</dbReference>
<dbReference type="GO" id="GO:0008270">
    <property type="term" value="F:zinc ion binding"/>
    <property type="evidence" value="ECO:0007669"/>
    <property type="project" value="UniProtKB-UniRule"/>
</dbReference>
<sequence>MEVSLYNSTVCRLCGEENDNGTFLYSSEENNQNLSELINTYLPIKVSDDGHLPRTICPGCTIQLEANVEFLTLIINGQVKYYSIKK</sequence>
<keyword evidence="1" id="KW-0479">Metal-binding</keyword>
<proteinExistence type="predicted"/>
<reference evidence="3" key="1">
    <citation type="submission" date="2021-12" db="EMBL/GenBank/DDBJ databases">
        <authorList>
            <person name="King R."/>
        </authorList>
    </citation>
    <scope>NUCLEOTIDE SEQUENCE</scope>
</reference>
<evidence type="ECO:0000313" key="4">
    <source>
        <dbReference type="Proteomes" id="UP001153714"/>
    </source>
</evidence>
<feature type="binding site" evidence="1">
    <location>
        <position position="60"/>
    </location>
    <ligand>
        <name>Zn(2+)</name>
        <dbReference type="ChEBI" id="CHEBI:29105"/>
    </ligand>
</feature>
<dbReference type="AlphaFoldDB" id="A0A9N9QVH5"/>
<dbReference type="PANTHER" id="PTHR39942:SF1">
    <property type="entry name" value="BCDNA.LD26519-RELATED"/>
    <property type="match status" value="1"/>
</dbReference>
<dbReference type="SMART" id="SM00868">
    <property type="entry name" value="zf-AD"/>
    <property type="match status" value="1"/>
</dbReference>
<evidence type="ECO:0000259" key="2">
    <source>
        <dbReference type="PROSITE" id="PS51915"/>
    </source>
</evidence>
<dbReference type="EMBL" id="OU893343">
    <property type="protein sequence ID" value="CAG9784123.1"/>
    <property type="molecule type" value="Genomic_DNA"/>
</dbReference>
<reference evidence="3" key="2">
    <citation type="submission" date="2022-10" db="EMBL/GenBank/DDBJ databases">
        <authorList>
            <consortium name="ENA_rothamsted_submissions"/>
            <consortium name="culmorum"/>
            <person name="King R."/>
        </authorList>
    </citation>
    <scope>NUCLEOTIDE SEQUENCE</scope>
</reference>
<dbReference type="InterPro" id="IPR012934">
    <property type="entry name" value="Znf_AD"/>
</dbReference>
<protein>
    <recommendedName>
        <fullName evidence="2">ZAD domain-containing protein</fullName>
    </recommendedName>
</protein>
<dbReference type="PANTHER" id="PTHR39942">
    <property type="entry name" value="BCDNA.LD26519-RELATED"/>
    <property type="match status" value="1"/>
</dbReference>